<dbReference type="PANTHER" id="PTHR34137">
    <property type="entry name" value="EXODEOXYRIBONUCLEASE 7 SMALL SUBUNIT"/>
    <property type="match status" value="1"/>
</dbReference>
<dbReference type="AlphaFoldDB" id="A0A6L5Y6D4"/>
<comment type="catalytic activity">
    <reaction evidence="6">
        <text>Exonucleolytic cleavage in either 5'- to 3'- or 3'- to 5'-direction to yield nucleoside 5'-phosphates.</text>
        <dbReference type="EC" id="3.1.11.6"/>
    </reaction>
</comment>
<comment type="subunit">
    <text evidence="6">Heterooligomer composed of large and small subunits.</text>
</comment>
<dbReference type="GO" id="GO:0005829">
    <property type="term" value="C:cytosol"/>
    <property type="evidence" value="ECO:0007669"/>
    <property type="project" value="TreeGrafter"/>
</dbReference>
<keyword evidence="8" id="KW-1185">Reference proteome</keyword>
<dbReference type="Proteomes" id="UP000474676">
    <property type="component" value="Unassembled WGS sequence"/>
</dbReference>
<evidence type="ECO:0000256" key="2">
    <source>
        <dbReference type="ARBA" id="ARBA00022490"/>
    </source>
</evidence>
<dbReference type="NCBIfam" id="TIGR01280">
    <property type="entry name" value="xseB"/>
    <property type="match status" value="1"/>
</dbReference>
<comment type="subcellular location">
    <subcellularLocation>
        <location evidence="6">Cytoplasm</location>
    </subcellularLocation>
</comment>
<dbReference type="HAMAP" id="MF_00337">
    <property type="entry name" value="Exonuc_7_S"/>
    <property type="match status" value="1"/>
</dbReference>
<dbReference type="InterPro" id="IPR037004">
    <property type="entry name" value="Exonuc_VII_ssu_sf"/>
</dbReference>
<comment type="similarity">
    <text evidence="1 6">Belongs to the XseB family.</text>
</comment>
<keyword evidence="3 6" id="KW-0540">Nuclease</keyword>
<dbReference type="EC" id="3.1.11.6" evidence="6"/>
<reference evidence="7 8" key="1">
    <citation type="submission" date="2019-08" db="EMBL/GenBank/DDBJ databases">
        <title>In-depth cultivation of the pig gut microbiome towards novel bacterial diversity and tailored functional studies.</title>
        <authorList>
            <person name="Wylensek D."/>
            <person name="Hitch T.C.A."/>
            <person name="Clavel T."/>
        </authorList>
    </citation>
    <scope>NUCLEOTIDE SEQUENCE [LARGE SCALE GENOMIC DNA]</scope>
    <source>
        <strain evidence="7 8">WCA-MUC-591-APC-3H</strain>
    </source>
</reference>
<sequence>MVTMSENKMSFEEALSRLKDCSERIKAPEISLEDSIRCYEEGMEYFELCSRTLREAQQKIETFEIKE</sequence>
<dbReference type="PANTHER" id="PTHR34137:SF1">
    <property type="entry name" value="EXODEOXYRIBONUCLEASE 7 SMALL SUBUNIT"/>
    <property type="match status" value="1"/>
</dbReference>
<keyword evidence="2 6" id="KW-0963">Cytoplasm</keyword>
<organism evidence="7 8">
    <name type="scientific">Hornefia butyriciproducens</name>
    <dbReference type="NCBI Taxonomy" id="2652293"/>
    <lineage>
        <taxon>Bacteria</taxon>
        <taxon>Bacillati</taxon>
        <taxon>Bacillota</taxon>
        <taxon>Clostridia</taxon>
        <taxon>Peptostreptococcales</taxon>
        <taxon>Anaerovoracaceae</taxon>
        <taxon>Hornefia</taxon>
    </lineage>
</organism>
<accession>A0A6L5Y6D4</accession>
<keyword evidence="4 6" id="KW-0378">Hydrolase</keyword>
<evidence type="ECO:0000256" key="3">
    <source>
        <dbReference type="ARBA" id="ARBA00022722"/>
    </source>
</evidence>
<dbReference type="PIRSF" id="PIRSF006488">
    <property type="entry name" value="Exonuc_VII_S"/>
    <property type="match status" value="1"/>
</dbReference>
<evidence type="ECO:0000313" key="8">
    <source>
        <dbReference type="Proteomes" id="UP000474676"/>
    </source>
</evidence>
<dbReference type="GO" id="GO:0008855">
    <property type="term" value="F:exodeoxyribonuclease VII activity"/>
    <property type="evidence" value="ECO:0007669"/>
    <property type="project" value="UniProtKB-UniRule"/>
</dbReference>
<dbReference type="GO" id="GO:0009318">
    <property type="term" value="C:exodeoxyribonuclease VII complex"/>
    <property type="evidence" value="ECO:0007669"/>
    <property type="project" value="UniProtKB-UniRule"/>
</dbReference>
<dbReference type="SUPFAM" id="SSF116842">
    <property type="entry name" value="XseB-like"/>
    <property type="match status" value="1"/>
</dbReference>
<dbReference type="Pfam" id="PF02609">
    <property type="entry name" value="Exonuc_VII_S"/>
    <property type="match status" value="1"/>
</dbReference>
<name>A0A6L5Y6D4_9FIRM</name>
<dbReference type="EMBL" id="VUMZ01000006">
    <property type="protein sequence ID" value="MST52121.1"/>
    <property type="molecule type" value="Genomic_DNA"/>
</dbReference>
<evidence type="ECO:0000256" key="5">
    <source>
        <dbReference type="ARBA" id="ARBA00022839"/>
    </source>
</evidence>
<evidence type="ECO:0000313" key="7">
    <source>
        <dbReference type="EMBL" id="MST52121.1"/>
    </source>
</evidence>
<proteinExistence type="inferred from homology"/>
<evidence type="ECO:0000256" key="4">
    <source>
        <dbReference type="ARBA" id="ARBA00022801"/>
    </source>
</evidence>
<dbReference type="GO" id="GO:0006308">
    <property type="term" value="P:DNA catabolic process"/>
    <property type="evidence" value="ECO:0007669"/>
    <property type="project" value="UniProtKB-UniRule"/>
</dbReference>
<dbReference type="Gene3D" id="1.10.287.1040">
    <property type="entry name" value="Exonuclease VII, small subunit"/>
    <property type="match status" value="1"/>
</dbReference>
<evidence type="ECO:0000256" key="1">
    <source>
        <dbReference type="ARBA" id="ARBA00009998"/>
    </source>
</evidence>
<comment type="function">
    <text evidence="6">Bidirectionally degrades single-stranded DNA into large acid-insoluble oligonucleotides, which are then degraded further into small acid-soluble oligonucleotides.</text>
</comment>
<evidence type="ECO:0000256" key="6">
    <source>
        <dbReference type="HAMAP-Rule" id="MF_00337"/>
    </source>
</evidence>
<comment type="caution">
    <text evidence="7">The sequence shown here is derived from an EMBL/GenBank/DDBJ whole genome shotgun (WGS) entry which is preliminary data.</text>
</comment>
<dbReference type="InterPro" id="IPR003761">
    <property type="entry name" value="Exonuc_VII_S"/>
</dbReference>
<protein>
    <recommendedName>
        <fullName evidence="6">Exodeoxyribonuclease 7 small subunit</fullName>
        <ecNumber evidence="6">3.1.11.6</ecNumber>
    </recommendedName>
    <alternativeName>
        <fullName evidence="6">Exodeoxyribonuclease VII small subunit</fullName>
        <shortName evidence="6">Exonuclease VII small subunit</shortName>
    </alternativeName>
</protein>
<gene>
    <name evidence="6 7" type="primary">xseB</name>
    <name evidence="7" type="ORF">FYJ64_07325</name>
</gene>
<keyword evidence="5 6" id="KW-0269">Exonuclease</keyword>